<dbReference type="PANTHER" id="PTHR44591">
    <property type="entry name" value="STRESS RESPONSE REGULATOR PROTEIN 1"/>
    <property type="match status" value="1"/>
</dbReference>
<dbReference type="Gene3D" id="3.40.50.2300">
    <property type="match status" value="1"/>
</dbReference>
<dbReference type="CDD" id="cd17574">
    <property type="entry name" value="REC_OmpR"/>
    <property type="match status" value="1"/>
</dbReference>
<evidence type="ECO:0000313" key="5">
    <source>
        <dbReference type="Proteomes" id="UP000176705"/>
    </source>
</evidence>
<dbReference type="InterPro" id="IPR011006">
    <property type="entry name" value="CheY-like_superfamily"/>
</dbReference>
<dbReference type="AlphaFoldDB" id="A0A1G2LBI6"/>
<feature type="domain" description="Response regulatory" evidence="3">
    <location>
        <begin position="2"/>
        <end position="117"/>
    </location>
</feature>
<dbReference type="STRING" id="1802280.A3B37_03835"/>
<dbReference type="SMART" id="SM00448">
    <property type="entry name" value="REC"/>
    <property type="match status" value="1"/>
</dbReference>
<dbReference type="EMBL" id="MHQS01000022">
    <property type="protein sequence ID" value="OHA08159.1"/>
    <property type="molecule type" value="Genomic_DNA"/>
</dbReference>
<keyword evidence="1 2" id="KW-0597">Phosphoprotein</keyword>
<dbReference type="InterPro" id="IPR050595">
    <property type="entry name" value="Bact_response_regulator"/>
</dbReference>
<dbReference type="Pfam" id="PF00072">
    <property type="entry name" value="Response_reg"/>
    <property type="match status" value="1"/>
</dbReference>
<dbReference type="SUPFAM" id="SSF52172">
    <property type="entry name" value="CheY-like"/>
    <property type="match status" value="1"/>
</dbReference>
<dbReference type="PANTHER" id="PTHR44591:SF3">
    <property type="entry name" value="RESPONSE REGULATORY DOMAIN-CONTAINING PROTEIN"/>
    <property type="match status" value="1"/>
</dbReference>
<evidence type="ECO:0000313" key="4">
    <source>
        <dbReference type="EMBL" id="OHA08159.1"/>
    </source>
</evidence>
<accession>A0A1G2LBI6</accession>
<protein>
    <recommendedName>
        <fullName evidence="3">Response regulatory domain-containing protein</fullName>
    </recommendedName>
</protein>
<reference evidence="4 5" key="1">
    <citation type="journal article" date="2016" name="Nat. Commun.">
        <title>Thousands of microbial genomes shed light on interconnected biogeochemical processes in an aquifer system.</title>
        <authorList>
            <person name="Anantharaman K."/>
            <person name="Brown C.T."/>
            <person name="Hug L.A."/>
            <person name="Sharon I."/>
            <person name="Castelle C.J."/>
            <person name="Probst A.J."/>
            <person name="Thomas B.C."/>
            <person name="Singh A."/>
            <person name="Wilkins M.J."/>
            <person name="Karaoz U."/>
            <person name="Brodie E.L."/>
            <person name="Williams K.H."/>
            <person name="Hubbard S.S."/>
            <person name="Banfield J.F."/>
        </authorList>
    </citation>
    <scope>NUCLEOTIDE SEQUENCE [LARGE SCALE GENOMIC DNA]</scope>
</reference>
<gene>
    <name evidence="4" type="ORF">A3B37_03835</name>
</gene>
<evidence type="ECO:0000256" key="1">
    <source>
        <dbReference type="ARBA" id="ARBA00022553"/>
    </source>
</evidence>
<organism evidence="4 5">
    <name type="scientific">Candidatus Sungbacteria bacterium RIFCSPLOWO2_01_FULL_59_16</name>
    <dbReference type="NCBI Taxonomy" id="1802280"/>
    <lineage>
        <taxon>Bacteria</taxon>
        <taxon>Candidatus Sungiibacteriota</taxon>
    </lineage>
</organism>
<dbReference type="Proteomes" id="UP000176705">
    <property type="component" value="Unassembled WGS sequence"/>
</dbReference>
<evidence type="ECO:0000259" key="3">
    <source>
        <dbReference type="PROSITE" id="PS50110"/>
    </source>
</evidence>
<dbReference type="PROSITE" id="PS50110">
    <property type="entry name" value="RESPONSE_REGULATORY"/>
    <property type="match status" value="1"/>
</dbReference>
<evidence type="ECO:0000256" key="2">
    <source>
        <dbReference type="PROSITE-ProRule" id="PRU00169"/>
    </source>
</evidence>
<feature type="modified residue" description="4-aspartylphosphate" evidence="2">
    <location>
        <position position="51"/>
    </location>
</feature>
<dbReference type="GO" id="GO:0000160">
    <property type="term" value="P:phosphorelay signal transduction system"/>
    <property type="evidence" value="ECO:0007669"/>
    <property type="project" value="InterPro"/>
</dbReference>
<name>A0A1G2LBI6_9BACT</name>
<dbReference type="InterPro" id="IPR001789">
    <property type="entry name" value="Sig_transdc_resp-reg_receiver"/>
</dbReference>
<comment type="caution">
    <text evidence="4">The sequence shown here is derived from an EMBL/GenBank/DDBJ whole genome shotgun (WGS) entry which is preliminary data.</text>
</comment>
<proteinExistence type="predicted"/>
<sequence>MKVLIIDDDPFIVEMYGLKLKEAGYDVQAAPDGKHGLEEIRRGGWDVVLLDVVLPMMDGFEVLETIQREKITHPPIILLTNLGQKEDIDRGLALGAVDYLIKAHFTPTEVVDKIAAVVGGKQ</sequence>